<proteinExistence type="predicted"/>
<dbReference type="InterPro" id="IPR010982">
    <property type="entry name" value="Lambda_DNA-bd_dom_sf"/>
</dbReference>
<dbReference type="Proteomes" id="UP000016491">
    <property type="component" value="Unassembled WGS sequence"/>
</dbReference>
<evidence type="ECO:0000259" key="1">
    <source>
        <dbReference type="Pfam" id="PF13443"/>
    </source>
</evidence>
<organism evidence="2 3">
    <name type="scientific">[Clostridium] symbiosum ATCC 14940</name>
    <dbReference type="NCBI Taxonomy" id="411472"/>
    <lineage>
        <taxon>Bacteria</taxon>
        <taxon>Bacillati</taxon>
        <taxon>Bacillota</taxon>
        <taxon>Clostridia</taxon>
        <taxon>Lachnospirales</taxon>
        <taxon>Lachnospiraceae</taxon>
        <taxon>Otoolea</taxon>
    </lineage>
</organism>
<feature type="domain" description="HTH cro/C1-type" evidence="1">
    <location>
        <begin position="30"/>
        <end position="81"/>
    </location>
</feature>
<reference evidence="2 3" key="1">
    <citation type="submission" date="2013-07" db="EMBL/GenBank/DDBJ databases">
        <authorList>
            <person name="Weinstock G."/>
            <person name="Sodergren E."/>
            <person name="Wylie T."/>
            <person name="Fulton L."/>
            <person name="Fulton R."/>
            <person name="Fronick C."/>
            <person name="O'Laughlin M."/>
            <person name="Godfrey J."/>
            <person name="Miner T."/>
            <person name="Herter B."/>
            <person name="Appelbaum E."/>
            <person name="Cordes M."/>
            <person name="Lek S."/>
            <person name="Wollam A."/>
            <person name="Pepin K.H."/>
            <person name="Palsikar V.B."/>
            <person name="Mitreva M."/>
            <person name="Wilson R.K."/>
        </authorList>
    </citation>
    <scope>NUCLEOTIDE SEQUENCE [LARGE SCALE GENOMIC DNA]</scope>
    <source>
        <strain evidence="2 3">ATCC 14940</strain>
    </source>
</reference>
<comment type="caution">
    <text evidence="2">The sequence shown here is derived from an EMBL/GenBank/DDBJ whole genome shotgun (WGS) entry which is preliminary data.</text>
</comment>
<dbReference type="EMBL" id="AWSU01000060">
    <property type="protein sequence ID" value="ERI79677.1"/>
    <property type="molecule type" value="Genomic_DNA"/>
</dbReference>
<evidence type="ECO:0000313" key="2">
    <source>
        <dbReference type="EMBL" id="ERI79677.1"/>
    </source>
</evidence>
<dbReference type="Pfam" id="PF13443">
    <property type="entry name" value="HTH_26"/>
    <property type="match status" value="1"/>
</dbReference>
<name>A0ABC9U2E3_CLOSY</name>
<dbReference type="InterPro" id="IPR001387">
    <property type="entry name" value="Cro/C1-type_HTH"/>
</dbReference>
<gene>
    <name evidence="2" type="ORF">CLOSYM_00749</name>
</gene>
<protein>
    <submittedName>
        <fullName evidence="2">Toxin-antitoxin system, antitoxin component, Xre family</fullName>
    </submittedName>
</protein>
<dbReference type="Gene3D" id="1.10.260.40">
    <property type="entry name" value="lambda repressor-like DNA-binding domains"/>
    <property type="match status" value="1"/>
</dbReference>
<dbReference type="CDD" id="cd00093">
    <property type="entry name" value="HTH_XRE"/>
    <property type="match status" value="1"/>
</dbReference>
<accession>A0ABC9U2E3</accession>
<dbReference type="AlphaFoldDB" id="A0ABC9U2E3"/>
<dbReference type="SUPFAM" id="SSF47413">
    <property type="entry name" value="lambda repressor-like DNA-binding domains"/>
    <property type="match status" value="1"/>
</dbReference>
<evidence type="ECO:0000313" key="3">
    <source>
        <dbReference type="Proteomes" id="UP000016491"/>
    </source>
</evidence>
<sequence>MTKNQPSARILSRFKIYRGKEEKGLTDTDKIKQLISESGFKMQYVASKLGITRAALSLKLNNKSEFKTSEVAVLCELLGINSLEKKEEIFFMKKVD</sequence>